<evidence type="ECO:0000313" key="3">
    <source>
        <dbReference type="EMBL" id="GGA30541.1"/>
    </source>
</evidence>
<accession>A0A916R4K0</accession>
<keyword evidence="4" id="KW-1185">Reference proteome</keyword>
<proteinExistence type="predicted"/>
<feature type="domain" description="WYL" evidence="2">
    <location>
        <begin position="129"/>
        <end position="192"/>
    </location>
</feature>
<dbReference type="Pfam" id="PF13280">
    <property type="entry name" value="WYL"/>
    <property type="match status" value="1"/>
</dbReference>
<gene>
    <name evidence="3" type="ORF">GCM10011498_34670</name>
</gene>
<dbReference type="SUPFAM" id="SSF46785">
    <property type="entry name" value="Winged helix' DNA-binding domain"/>
    <property type="match status" value="1"/>
</dbReference>
<reference evidence="3" key="1">
    <citation type="journal article" date="2014" name="Int. J. Syst. Evol. Microbiol.">
        <title>Complete genome sequence of Corynebacterium casei LMG S-19264T (=DSM 44701T), isolated from a smear-ripened cheese.</title>
        <authorList>
            <consortium name="US DOE Joint Genome Institute (JGI-PGF)"/>
            <person name="Walter F."/>
            <person name="Albersmeier A."/>
            <person name="Kalinowski J."/>
            <person name="Ruckert C."/>
        </authorList>
    </citation>
    <scope>NUCLEOTIDE SEQUENCE</scope>
    <source>
        <strain evidence="3">CGMCC 1.15880</strain>
    </source>
</reference>
<evidence type="ECO:0000313" key="4">
    <source>
        <dbReference type="Proteomes" id="UP000628017"/>
    </source>
</evidence>
<dbReference type="PROSITE" id="PS52050">
    <property type="entry name" value="WYL"/>
    <property type="match status" value="1"/>
</dbReference>
<dbReference type="AlphaFoldDB" id="A0A916R4K0"/>
<dbReference type="Pfam" id="PF08279">
    <property type="entry name" value="HTH_11"/>
    <property type="match status" value="1"/>
</dbReference>
<dbReference type="InterPro" id="IPR013196">
    <property type="entry name" value="HTH_11"/>
</dbReference>
<feature type="domain" description="Helix-turn-helix type 11" evidence="1">
    <location>
        <begin position="2"/>
        <end position="49"/>
    </location>
</feature>
<dbReference type="InterPro" id="IPR051534">
    <property type="entry name" value="CBASS_pafABC_assoc_protein"/>
</dbReference>
<dbReference type="InterPro" id="IPR026881">
    <property type="entry name" value="WYL_dom"/>
</dbReference>
<dbReference type="InterPro" id="IPR036388">
    <property type="entry name" value="WH-like_DNA-bd_sf"/>
</dbReference>
<comment type="caution">
    <text evidence="3">The sequence shown here is derived from an EMBL/GenBank/DDBJ whole genome shotgun (WGS) entry which is preliminary data.</text>
</comment>
<evidence type="ECO:0000259" key="2">
    <source>
        <dbReference type="Pfam" id="PF13280"/>
    </source>
</evidence>
<name>A0A916R4K0_9RHOB</name>
<dbReference type="InterPro" id="IPR036390">
    <property type="entry name" value="WH_DNA-bd_sf"/>
</dbReference>
<dbReference type="PANTHER" id="PTHR34580">
    <property type="match status" value="1"/>
</dbReference>
<dbReference type="Proteomes" id="UP000628017">
    <property type="component" value="Unassembled WGS sequence"/>
</dbReference>
<evidence type="ECO:0000259" key="1">
    <source>
        <dbReference type="Pfam" id="PF08279"/>
    </source>
</evidence>
<dbReference type="EMBL" id="BMKA01000007">
    <property type="protein sequence ID" value="GGA30541.1"/>
    <property type="molecule type" value="Genomic_DNA"/>
</dbReference>
<reference evidence="3" key="2">
    <citation type="submission" date="2020-09" db="EMBL/GenBank/DDBJ databases">
        <authorList>
            <person name="Sun Q."/>
            <person name="Zhou Y."/>
        </authorList>
    </citation>
    <scope>NUCLEOTIDE SEQUENCE</scope>
    <source>
        <strain evidence="3">CGMCC 1.15880</strain>
    </source>
</reference>
<protein>
    <submittedName>
        <fullName evidence="3">Transcriptional regulator</fullName>
    </submittedName>
</protein>
<organism evidence="3 4">
    <name type="scientific">Neptunicoccus cionae</name>
    <dbReference type="NCBI Taxonomy" id="2035344"/>
    <lineage>
        <taxon>Bacteria</taxon>
        <taxon>Pseudomonadati</taxon>
        <taxon>Pseudomonadota</taxon>
        <taxon>Alphaproteobacteria</taxon>
        <taxon>Rhodobacterales</taxon>
        <taxon>Paracoccaceae</taxon>
        <taxon>Neptunicoccus</taxon>
    </lineage>
</organism>
<dbReference type="Gene3D" id="1.10.10.10">
    <property type="entry name" value="Winged helix-like DNA-binding domain superfamily/Winged helix DNA-binding domain"/>
    <property type="match status" value="1"/>
</dbReference>
<sequence>MQLLRLLPAPVQAAQLSGELGVSLRTVYRDVDSLRRAGAIIDGAAGFGYTLVEDTAMPPMLFNTDETEALVLGLREVIEIGDPVLADAARNALAKLAASLPDRLSRQMQNSVLSAKRFHSRPEITVDVATIRQATRDEQAIHIHYGDAKGAQTERTVWPLSIIFMDQTLMLLAKCQLRQDFRAFRVDRIQKLALTEQSFRPHRTSLLRDALATIQSEEAADRPPQNPT</sequence>
<dbReference type="PANTHER" id="PTHR34580:SF3">
    <property type="entry name" value="PROTEIN PAFB"/>
    <property type="match status" value="1"/>
</dbReference>